<dbReference type="AlphaFoldDB" id="A0A8H6LTW7"/>
<comment type="caution">
    <text evidence="2">The sequence shown here is derived from an EMBL/GenBank/DDBJ whole genome shotgun (WGS) entry which is preliminary data.</text>
</comment>
<dbReference type="InterPro" id="IPR050358">
    <property type="entry name" value="RSE1/DDB1/CFT1"/>
</dbReference>
<feature type="region of interest" description="Disordered" evidence="1">
    <location>
        <begin position="553"/>
        <end position="575"/>
    </location>
</feature>
<gene>
    <name evidence="2" type="ORF">DFP72DRAFT_858478</name>
</gene>
<dbReference type="OrthoDB" id="6109at2759"/>
<proteinExistence type="predicted"/>
<dbReference type="Proteomes" id="UP000521943">
    <property type="component" value="Unassembled WGS sequence"/>
</dbReference>
<reference evidence="2 3" key="1">
    <citation type="submission" date="2020-07" db="EMBL/GenBank/DDBJ databases">
        <title>Comparative genomics of pyrophilous fungi reveals a link between fire events and developmental genes.</title>
        <authorList>
            <consortium name="DOE Joint Genome Institute"/>
            <person name="Steindorff A.S."/>
            <person name="Carver A."/>
            <person name="Calhoun S."/>
            <person name="Stillman K."/>
            <person name="Liu H."/>
            <person name="Lipzen A."/>
            <person name="Pangilinan J."/>
            <person name="Labutti K."/>
            <person name="Bruns T.D."/>
            <person name="Grigoriev I.V."/>
        </authorList>
    </citation>
    <scope>NUCLEOTIDE SEQUENCE [LARGE SCALE GENOMIC DNA]</scope>
    <source>
        <strain evidence="2 3">CBS 144469</strain>
    </source>
</reference>
<feature type="region of interest" description="Disordered" evidence="1">
    <location>
        <begin position="432"/>
        <end position="499"/>
    </location>
</feature>
<keyword evidence="3" id="KW-1185">Reference proteome</keyword>
<evidence type="ECO:0000313" key="2">
    <source>
        <dbReference type="EMBL" id="KAF6743658.1"/>
    </source>
</evidence>
<name>A0A8H6LTW7_9AGAR</name>
<dbReference type="PANTHER" id="PTHR10644">
    <property type="entry name" value="DNA REPAIR/RNA PROCESSING CPSF FAMILY"/>
    <property type="match status" value="1"/>
</dbReference>
<protein>
    <submittedName>
        <fullName evidence="2">Uncharacterized protein</fullName>
    </submittedName>
</protein>
<accession>A0A8H6LTW7</accession>
<evidence type="ECO:0000313" key="3">
    <source>
        <dbReference type="Proteomes" id="UP000521943"/>
    </source>
</evidence>
<dbReference type="Gene3D" id="2.130.10.10">
    <property type="entry name" value="YVTN repeat-like/Quinoprotein amine dehydrogenase"/>
    <property type="match status" value="1"/>
</dbReference>
<evidence type="ECO:0000256" key="1">
    <source>
        <dbReference type="SAM" id="MobiDB-lite"/>
    </source>
</evidence>
<sequence>MNGGVENLAVEKEETERRAELAVKWLLLIVRFVLLIVDNDDKPLLHIFSNNMQAVRQDVLPPSGIEFAASLRLIPTVTKELSPRLEFVSRVLCNLVVARSNLLRIFEVREEPSPIQSSVEEEREKRAHVRKGTEAVEGEVEMDTQGDGFISVSKTIQKTDVQQPTVTRIYFVREHKLHGIVTGIEGVKTISSLEDKLDRLLVSFKDAKIALLEWSDAVHDLVPVSIHTYERAPQLMSLTAPLFRSELRADPLSRCAALGLPNHSIAILPFYQSQAELDVMDQDSTTRDVPYSPSFILNLASQVDEAIHTVVDFSFLPGFNNPTLAVLYQTEQTWTGRLKEYKDTTKLIIFTLDISLQSYPIITSVEGLPYDALRAGVSRSPVNGWAARTTDLPMGPEPTVDLKLEGSRAIFVDDKTLFLILKDGNLYPVEIGAEGEDSDSSDAWCPPTGWRRRVPEEEEGEGTAVVDTKGQQDWDMDDDLYDDDDDLYGPSKPVESTTTETAVAPKKMRSVLHPFSERSSPRVWISPSPELVTATGSGIVGGFTLFQRDLPRPHQEEVARPGRKRGDFGACRSDRARRVPGGVSVERGVNPFNAGKEGDTCILSTDANPSPGLSRIATKSNSGKSDINFTTRVPGTMVGAAAFFQRTAILVVMTNAIKVLEPDGTERQTILDMDGKLPRPKIRACSISDPFVLIMREDDSLGLFI</sequence>
<organism evidence="2 3">
    <name type="scientific">Ephemerocybe angulata</name>
    <dbReference type="NCBI Taxonomy" id="980116"/>
    <lineage>
        <taxon>Eukaryota</taxon>
        <taxon>Fungi</taxon>
        <taxon>Dikarya</taxon>
        <taxon>Basidiomycota</taxon>
        <taxon>Agaricomycotina</taxon>
        <taxon>Agaricomycetes</taxon>
        <taxon>Agaricomycetidae</taxon>
        <taxon>Agaricales</taxon>
        <taxon>Agaricineae</taxon>
        <taxon>Psathyrellaceae</taxon>
        <taxon>Ephemerocybe</taxon>
    </lineage>
</organism>
<feature type="compositionally biased region" description="Acidic residues" evidence="1">
    <location>
        <begin position="474"/>
        <end position="487"/>
    </location>
</feature>
<dbReference type="InterPro" id="IPR015943">
    <property type="entry name" value="WD40/YVTN_repeat-like_dom_sf"/>
</dbReference>
<dbReference type="EMBL" id="JACGCI010000138">
    <property type="protein sequence ID" value="KAF6743658.1"/>
    <property type="molecule type" value="Genomic_DNA"/>
</dbReference>
<feature type="non-terminal residue" evidence="2">
    <location>
        <position position="1"/>
    </location>
</feature>